<dbReference type="PANTHER" id="PTHR10695">
    <property type="entry name" value="DEPHOSPHO-COA KINASE-RELATED"/>
    <property type="match status" value="1"/>
</dbReference>
<accession>G0QJL1</accession>
<dbReference type="GO" id="GO:0004140">
    <property type="term" value="F:dephospho-CoA kinase activity"/>
    <property type="evidence" value="ECO:0007669"/>
    <property type="project" value="InterPro"/>
</dbReference>
<dbReference type="InterPro" id="IPR027417">
    <property type="entry name" value="P-loop_NTPase"/>
</dbReference>
<organism evidence="4 5">
    <name type="scientific">Ichthyophthirius multifiliis</name>
    <name type="common">White spot disease agent</name>
    <name type="synonym">Ich</name>
    <dbReference type="NCBI Taxonomy" id="5932"/>
    <lineage>
        <taxon>Eukaryota</taxon>
        <taxon>Sar</taxon>
        <taxon>Alveolata</taxon>
        <taxon>Ciliophora</taxon>
        <taxon>Intramacronucleata</taxon>
        <taxon>Oligohymenophorea</taxon>
        <taxon>Hymenostomatida</taxon>
        <taxon>Ophryoglenina</taxon>
        <taxon>Ichthyophthirius</taxon>
    </lineage>
</organism>
<feature type="transmembrane region" description="Helical" evidence="3">
    <location>
        <begin position="67"/>
        <end position="84"/>
    </location>
</feature>
<dbReference type="CDD" id="cd02022">
    <property type="entry name" value="DPCK"/>
    <property type="match status" value="1"/>
</dbReference>
<evidence type="ECO:0000313" key="5">
    <source>
        <dbReference type="Proteomes" id="UP000008983"/>
    </source>
</evidence>
<feature type="transmembrane region" description="Helical" evidence="3">
    <location>
        <begin position="42"/>
        <end position="61"/>
    </location>
</feature>
<keyword evidence="3" id="KW-0812">Transmembrane</keyword>
<keyword evidence="3" id="KW-1133">Transmembrane helix</keyword>
<dbReference type="SUPFAM" id="SSF52540">
    <property type="entry name" value="P-loop containing nucleoside triphosphate hydrolases"/>
    <property type="match status" value="1"/>
</dbReference>
<dbReference type="PANTHER" id="PTHR10695:SF46">
    <property type="entry name" value="BIFUNCTIONAL COENZYME A SYNTHASE-RELATED"/>
    <property type="match status" value="1"/>
</dbReference>
<sequence>MNFQNLIINIILYIFYAITLTLLTLILQINSKRLKKIYKIDITIQFMIIYVLNFIICYYLFEEIQIFIRISISIVLIFVSIYIGSKINIIGLTGGIACGKSWACEYFQHNLGIEIIDCDKLSRRIYIKQQPAYQKLLKYFGDQILDENKEIDRKKLGKLFFKIKRPQIFNKIGRILYNVRNSKRNIYIMYQIKRTNNIIRRSFII</sequence>
<feature type="transmembrane region" description="Helical" evidence="3">
    <location>
        <begin position="6"/>
        <end position="30"/>
    </location>
</feature>
<evidence type="ECO:0000313" key="4">
    <source>
        <dbReference type="EMBL" id="EGR34592.1"/>
    </source>
</evidence>
<dbReference type="GeneID" id="14910784"/>
<proteinExistence type="predicted"/>
<dbReference type="GO" id="GO:0005524">
    <property type="term" value="F:ATP binding"/>
    <property type="evidence" value="ECO:0007669"/>
    <property type="project" value="UniProtKB-KW"/>
</dbReference>
<dbReference type="RefSeq" id="XP_004039896.1">
    <property type="nucleotide sequence ID" value="XM_004039848.1"/>
</dbReference>
<dbReference type="STRING" id="857967.G0QJL1"/>
<dbReference type="EMBL" id="GL983071">
    <property type="protein sequence ID" value="EGR34592.1"/>
    <property type="molecule type" value="Genomic_DNA"/>
</dbReference>
<dbReference type="OrthoDB" id="247245at2759"/>
<evidence type="ECO:0000256" key="1">
    <source>
        <dbReference type="ARBA" id="ARBA00022741"/>
    </source>
</evidence>
<evidence type="ECO:0008006" key="6">
    <source>
        <dbReference type="Google" id="ProtNLM"/>
    </source>
</evidence>
<keyword evidence="5" id="KW-1185">Reference proteome</keyword>
<dbReference type="Pfam" id="PF01121">
    <property type="entry name" value="CoaE"/>
    <property type="match status" value="1"/>
</dbReference>
<dbReference type="eggNOG" id="KOG3220">
    <property type="taxonomic scope" value="Eukaryota"/>
</dbReference>
<dbReference type="AlphaFoldDB" id="G0QJL1"/>
<protein>
    <recommendedName>
        <fullName evidence="6">Dephospho-CoA kinase</fullName>
    </recommendedName>
</protein>
<keyword evidence="1" id="KW-0547">Nucleotide-binding</keyword>
<reference evidence="4 5" key="1">
    <citation type="submission" date="2011-07" db="EMBL/GenBank/DDBJ databases">
        <authorList>
            <person name="Coyne R."/>
            <person name="Brami D."/>
            <person name="Johnson J."/>
            <person name="Hostetler J."/>
            <person name="Hannick L."/>
            <person name="Clark T."/>
            <person name="Cassidy-Hanley D."/>
            <person name="Inman J."/>
        </authorList>
    </citation>
    <scope>NUCLEOTIDE SEQUENCE [LARGE SCALE GENOMIC DNA]</scope>
    <source>
        <strain evidence="4 5">G5</strain>
    </source>
</reference>
<keyword evidence="2" id="KW-0067">ATP-binding</keyword>
<dbReference type="Gene3D" id="3.40.50.300">
    <property type="entry name" value="P-loop containing nucleotide triphosphate hydrolases"/>
    <property type="match status" value="1"/>
</dbReference>
<evidence type="ECO:0000256" key="3">
    <source>
        <dbReference type="SAM" id="Phobius"/>
    </source>
</evidence>
<dbReference type="Proteomes" id="UP000008983">
    <property type="component" value="Unassembled WGS sequence"/>
</dbReference>
<dbReference type="GO" id="GO:0015937">
    <property type="term" value="P:coenzyme A biosynthetic process"/>
    <property type="evidence" value="ECO:0007669"/>
    <property type="project" value="InterPro"/>
</dbReference>
<keyword evidence="3" id="KW-0472">Membrane</keyword>
<dbReference type="InParanoid" id="G0QJL1"/>
<dbReference type="PROSITE" id="PS51219">
    <property type="entry name" value="DPCK"/>
    <property type="match status" value="1"/>
</dbReference>
<name>G0QJL1_ICHMU</name>
<evidence type="ECO:0000256" key="2">
    <source>
        <dbReference type="ARBA" id="ARBA00022840"/>
    </source>
</evidence>
<gene>
    <name evidence="4" type="ORF">IMG5_006200</name>
</gene>
<dbReference type="NCBIfam" id="TIGR00152">
    <property type="entry name" value="dephospho-CoA kinase"/>
    <property type="match status" value="1"/>
</dbReference>
<dbReference type="InterPro" id="IPR001977">
    <property type="entry name" value="Depp_CoAkinase"/>
</dbReference>